<dbReference type="AlphaFoldDB" id="A0A5J4T5Q6"/>
<sequence>MGSITQPIPLEVELQLLSSEALQQANEILQQIDGEQQRSTALPEEDVLQLQGDEQPNYQDIDSAMLTFAKSWKAPHQQLYINEELIYRTPQIHRQQQSEFVQDQMIQVLAKDQMGEELLEQNAEVIYGLKYVVGSNGWGKQPINAYINGQQFPDRIFQLQINEGQTVLRQAQNYPPELSPGLPHEMNLQVSQILNYL</sequence>
<protein>
    <submittedName>
        <fullName evidence="1">Uncharacterized protein</fullName>
    </submittedName>
</protein>
<dbReference type="EMBL" id="SNRW01038024">
    <property type="protein sequence ID" value="KAA6353488.1"/>
    <property type="molecule type" value="Genomic_DNA"/>
</dbReference>
<evidence type="ECO:0000313" key="1">
    <source>
        <dbReference type="EMBL" id="KAA6353488.1"/>
    </source>
</evidence>
<comment type="caution">
    <text evidence="1">The sequence shown here is derived from an EMBL/GenBank/DDBJ whole genome shotgun (WGS) entry which is preliminary data.</text>
</comment>
<organism evidence="1 2">
    <name type="scientific">Streblomastix strix</name>
    <dbReference type="NCBI Taxonomy" id="222440"/>
    <lineage>
        <taxon>Eukaryota</taxon>
        <taxon>Metamonada</taxon>
        <taxon>Preaxostyla</taxon>
        <taxon>Oxymonadida</taxon>
        <taxon>Streblomastigidae</taxon>
        <taxon>Streblomastix</taxon>
    </lineage>
</organism>
<reference evidence="1 2" key="1">
    <citation type="submission" date="2019-03" db="EMBL/GenBank/DDBJ databases">
        <title>Single cell metagenomics reveals metabolic interactions within the superorganism composed of flagellate Streblomastix strix and complex community of Bacteroidetes bacteria on its surface.</title>
        <authorList>
            <person name="Treitli S.C."/>
            <person name="Kolisko M."/>
            <person name="Husnik F."/>
            <person name="Keeling P."/>
            <person name="Hampl V."/>
        </authorList>
    </citation>
    <scope>NUCLEOTIDE SEQUENCE [LARGE SCALE GENOMIC DNA]</scope>
    <source>
        <strain evidence="1">ST1C</strain>
    </source>
</reference>
<dbReference type="Proteomes" id="UP000324800">
    <property type="component" value="Unassembled WGS sequence"/>
</dbReference>
<accession>A0A5J4T5Q6</accession>
<feature type="non-terminal residue" evidence="1">
    <location>
        <position position="197"/>
    </location>
</feature>
<name>A0A5J4T5Q6_9EUKA</name>
<evidence type="ECO:0000313" key="2">
    <source>
        <dbReference type="Proteomes" id="UP000324800"/>
    </source>
</evidence>
<gene>
    <name evidence="1" type="ORF">EZS28_050985</name>
</gene>
<proteinExistence type="predicted"/>